<proteinExistence type="predicted"/>
<dbReference type="Pfam" id="PF14025">
    <property type="entry name" value="DUF4241"/>
    <property type="match status" value="1"/>
</dbReference>
<dbReference type="EMBL" id="BAABCW010000065">
    <property type="protein sequence ID" value="GAA3524473.1"/>
    <property type="molecule type" value="Genomic_DNA"/>
</dbReference>
<sequence length="259" mass="29592">MILNFLSCNLSDKKTEPQKGKEMFGLFKKKTEKKTEVLSHADYNLIFDNKEVEETPIELLEIGMLNVPSGQIVVCDPLVYSETKPLTRTVKPGKYPIKIYIAKTKDSGDRYAIAKLEFSEKKAEKWVMALREEDNISELTDEADYFGFPVDAGLGGFYDFQSGKEYVKFESDFMKANPDGNIYDDLFASEFKKNAKDQNDKTDYGDWINFQLPNSELNITMFHSGYGDGTYPSYWGIDKDGEIVSLVIDFLVLLVPEYE</sequence>
<accession>A0ABP6V1Y8</accession>
<comment type="caution">
    <text evidence="1">The sequence shown here is derived from an EMBL/GenBank/DDBJ whole genome shotgun (WGS) entry which is preliminary data.</text>
</comment>
<gene>
    <name evidence="1" type="ORF">GCM10022393_43590</name>
</gene>
<name>A0ABP6V1Y8_9FLAO</name>
<protein>
    <submittedName>
        <fullName evidence="1">DUF4241 domain-containing protein</fullName>
    </submittedName>
</protein>
<evidence type="ECO:0000313" key="1">
    <source>
        <dbReference type="EMBL" id="GAA3524473.1"/>
    </source>
</evidence>
<organism evidence="1 2">
    <name type="scientific">Aquimarina addita</name>
    <dbReference type="NCBI Taxonomy" id="870485"/>
    <lineage>
        <taxon>Bacteria</taxon>
        <taxon>Pseudomonadati</taxon>
        <taxon>Bacteroidota</taxon>
        <taxon>Flavobacteriia</taxon>
        <taxon>Flavobacteriales</taxon>
        <taxon>Flavobacteriaceae</taxon>
        <taxon>Aquimarina</taxon>
    </lineage>
</organism>
<evidence type="ECO:0000313" key="2">
    <source>
        <dbReference type="Proteomes" id="UP001500459"/>
    </source>
</evidence>
<dbReference type="InterPro" id="IPR025335">
    <property type="entry name" value="DUF4241"/>
</dbReference>
<reference evidence="2" key="1">
    <citation type="journal article" date="2019" name="Int. J. Syst. Evol. Microbiol.">
        <title>The Global Catalogue of Microorganisms (GCM) 10K type strain sequencing project: providing services to taxonomists for standard genome sequencing and annotation.</title>
        <authorList>
            <consortium name="The Broad Institute Genomics Platform"/>
            <consortium name="The Broad Institute Genome Sequencing Center for Infectious Disease"/>
            <person name="Wu L."/>
            <person name="Ma J."/>
        </authorList>
    </citation>
    <scope>NUCLEOTIDE SEQUENCE [LARGE SCALE GENOMIC DNA]</scope>
    <source>
        <strain evidence="2">JCM 17106</strain>
    </source>
</reference>
<dbReference type="Proteomes" id="UP001500459">
    <property type="component" value="Unassembled WGS sequence"/>
</dbReference>
<keyword evidence="2" id="KW-1185">Reference proteome</keyword>